<dbReference type="EMBL" id="CP070496">
    <property type="protein sequence ID" value="QSB05709.1"/>
    <property type="molecule type" value="Genomic_DNA"/>
</dbReference>
<organism evidence="1 2">
    <name type="scientific">Natronoglycomyces albus</name>
    <dbReference type="NCBI Taxonomy" id="2811108"/>
    <lineage>
        <taxon>Bacteria</taxon>
        <taxon>Bacillati</taxon>
        <taxon>Actinomycetota</taxon>
        <taxon>Actinomycetes</taxon>
        <taxon>Glycomycetales</taxon>
        <taxon>Glycomycetaceae</taxon>
        <taxon>Natronoglycomyces</taxon>
    </lineage>
</organism>
<sequence>MSVPVAEDDQAQRPALRQLPTNTVVADFWLFSHRHTALTDSEDPRRISLRNHLSSGEPMDIAHMAVLAGTIVHTVWDPLYLREPLHVRARLVGRTGESIRYLLATGVLPAAPDQRR</sequence>
<dbReference type="AlphaFoldDB" id="A0A895XQR2"/>
<gene>
    <name evidence="1" type="ORF">JQS30_01920</name>
</gene>
<evidence type="ECO:0000313" key="2">
    <source>
        <dbReference type="Proteomes" id="UP000662939"/>
    </source>
</evidence>
<accession>A0A895XQR2</accession>
<reference evidence="1" key="1">
    <citation type="submission" date="2021-02" db="EMBL/GenBank/DDBJ databases">
        <title>Natronoglycomyces albus gen. nov., sp. nov, a haloalkaliphilic actinobacterium from a soda solonchak soil.</title>
        <authorList>
            <person name="Sorokin D.Y."/>
            <person name="Khijniak T.V."/>
            <person name="Zakharycheva A.P."/>
            <person name="Boueva O.V."/>
            <person name="Ariskina E.V."/>
            <person name="Hahnke R.L."/>
            <person name="Bunk B."/>
            <person name="Sproer C."/>
            <person name="Schumann P."/>
            <person name="Evtushenko L.I."/>
            <person name="Kublanov I.V."/>
        </authorList>
    </citation>
    <scope>NUCLEOTIDE SEQUENCE</scope>
    <source>
        <strain evidence="1">DSM 106290</strain>
    </source>
</reference>
<proteinExistence type="predicted"/>
<name>A0A895XQR2_9ACTN</name>
<dbReference type="KEGG" id="nav:JQS30_01920"/>
<dbReference type="Proteomes" id="UP000662939">
    <property type="component" value="Chromosome"/>
</dbReference>
<keyword evidence="2" id="KW-1185">Reference proteome</keyword>
<dbReference type="RefSeq" id="WP_213171721.1">
    <property type="nucleotide sequence ID" value="NZ_CP070496.1"/>
</dbReference>
<evidence type="ECO:0000313" key="1">
    <source>
        <dbReference type="EMBL" id="QSB05709.1"/>
    </source>
</evidence>
<protein>
    <submittedName>
        <fullName evidence="1">Uncharacterized protein</fullName>
    </submittedName>
</protein>